<keyword evidence="4" id="KW-1185">Reference proteome</keyword>
<dbReference type="InterPro" id="IPR057611">
    <property type="entry name" value="PIEZO_dom"/>
</dbReference>
<dbReference type="GO" id="GO:0071260">
    <property type="term" value="P:cellular response to mechanical stimulus"/>
    <property type="evidence" value="ECO:0007669"/>
    <property type="project" value="TreeGrafter"/>
</dbReference>
<feature type="transmembrane region" description="Helical" evidence="1">
    <location>
        <begin position="252"/>
        <end position="270"/>
    </location>
</feature>
<dbReference type="GO" id="GO:0050982">
    <property type="term" value="P:detection of mechanical stimulus"/>
    <property type="evidence" value="ECO:0007669"/>
    <property type="project" value="TreeGrafter"/>
</dbReference>
<feature type="transmembrane region" description="Helical" evidence="1">
    <location>
        <begin position="375"/>
        <end position="397"/>
    </location>
</feature>
<feature type="transmembrane region" description="Helical" evidence="1">
    <location>
        <begin position="316"/>
        <end position="337"/>
    </location>
</feature>
<dbReference type="Pfam" id="PF25288">
    <property type="entry name" value="PIEZO"/>
    <property type="match status" value="1"/>
</dbReference>
<feature type="domain" description="Piezo-type mechanosensitive ion channel homolog" evidence="2">
    <location>
        <begin position="448"/>
        <end position="577"/>
    </location>
</feature>
<feature type="transmembrane region" description="Helical" evidence="1">
    <location>
        <begin position="463"/>
        <end position="491"/>
    </location>
</feature>
<organism evidence="4">
    <name type="scientific">Arabidopsis lyrata subsp. lyrata</name>
    <name type="common">Lyre-leaved rock-cress</name>
    <dbReference type="NCBI Taxonomy" id="81972"/>
    <lineage>
        <taxon>Eukaryota</taxon>
        <taxon>Viridiplantae</taxon>
        <taxon>Streptophyta</taxon>
        <taxon>Embryophyta</taxon>
        <taxon>Tracheophyta</taxon>
        <taxon>Spermatophyta</taxon>
        <taxon>Magnoliopsida</taxon>
        <taxon>eudicotyledons</taxon>
        <taxon>Gunneridae</taxon>
        <taxon>Pentapetalae</taxon>
        <taxon>rosids</taxon>
        <taxon>malvids</taxon>
        <taxon>Brassicales</taxon>
        <taxon>Brassicaceae</taxon>
        <taxon>Camelineae</taxon>
        <taxon>Arabidopsis</taxon>
    </lineage>
</organism>
<evidence type="ECO:0000259" key="2">
    <source>
        <dbReference type="Pfam" id="PF25288"/>
    </source>
</evidence>
<feature type="transmembrane region" description="Helical" evidence="1">
    <location>
        <begin position="106"/>
        <end position="125"/>
    </location>
</feature>
<dbReference type="GO" id="GO:0005261">
    <property type="term" value="F:monoatomic cation channel activity"/>
    <property type="evidence" value="ECO:0007669"/>
    <property type="project" value="TreeGrafter"/>
</dbReference>
<feature type="transmembrane region" description="Helical" evidence="1">
    <location>
        <begin position="12"/>
        <end position="40"/>
    </location>
</feature>
<feature type="transmembrane region" description="Helical" evidence="1">
    <location>
        <begin position="344"/>
        <end position="363"/>
    </location>
</feature>
<dbReference type="GO" id="GO:0008381">
    <property type="term" value="F:mechanosensitive monoatomic ion channel activity"/>
    <property type="evidence" value="ECO:0007669"/>
    <property type="project" value="InterPro"/>
</dbReference>
<keyword evidence="1" id="KW-1133">Transmembrane helix</keyword>
<dbReference type="GO" id="GO:0016020">
    <property type="term" value="C:membrane"/>
    <property type="evidence" value="ECO:0007669"/>
    <property type="project" value="InterPro"/>
</dbReference>
<dbReference type="GO" id="GO:0042391">
    <property type="term" value="P:regulation of membrane potential"/>
    <property type="evidence" value="ECO:0007669"/>
    <property type="project" value="TreeGrafter"/>
</dbReference>
<dbReference type="PANTHER" id="PTHR13167">
    <property type="entry name" value="PIEZO-TYPE MECHANOSENSITIVE ION CHANNEL COMPONENT"/>
    <property type="match status" value="1"/>
</dbReference>
<protein>
    <recommendedName>
        <fullName evidence="2">Piezo-type mechanosensitive ion channel homolog domain-containing protein</fullName>
    </recommendedName>
</protein>
<sequence length="626" mass="71111">MASFLVGFLLPSLLLAAALINWSVISLVDLIAFLLVHYIAPEIGYRFQRRHWLLWPIFIFSFAVFLAQVVYLVIWATLGQDWDTADTGWMTVFGFMILKSWRNPTVMYFLALQLLTSLVALADIYSSRFGFARWRDTWWSHFSGLFEHLGSHLRVASCLLLPAVQLAVGICNPSWVSLPFFIGSCAGLVDWSLTSNVSGLFRWWRVLYIYAGFNIVLLYLYQLPINFSDMIRWIASFIGLFRISMETEGPDICSGVFLVLFYIMLSYVRSDLEDMDFIMSTSENNLAERLLPPKYSFFIRESRAGVRHTNVLLRGAVFKTFSINFFTYGFPVSLFALSFWSFHFASLCAFGLLAYVGYIIYAFPSLFQLHRLNGLLLVFILLWAISTYIFNVAFSFLNTKVGKFGLGMLVALGNLVNNSVFLYLSEESSRSSNERSYAEADEETKVLVVATIAWGLRKCSRAIMLALIFLIAMKPGFFHAVYVIFFLMYLLSHNINRKIRKSLILLCEVHFALLYILEIDLVSNSLKQEGSVSREVLFQLGLLRSESSWDFLEIALLACFCAIHNHGFEVLFSFSAIVRHTPSPPIGFSILKAGLNKSVLLSVYSSPSSSYSQDNTTYGTTLPSCL</sequence>
<evidence type="ECO:0000313" key="3">
    <source>
        <dbReference type="EMBL" id="EFH58404.1"/>
    </source>
</evidence>
<evidence type="ECO:0000256" key="1">
    <source>
        <dbReference type="SAM" id="Phobius"/>
    </source>
</evidence>
<dbReference type="STRING" id="81972.D7LHF3"/>
<evidence type="ECO:0000313" key="4">
    <source>
        <dbReference type="Proteomes" id="UP000008694"/>
    </source>
</evidence>
<feature type="transmembrane region" description="Helical" evidence="1">
    <location>
        <begin position="52"/>
        <end position="74"/>
    </location>
</feature>
<dbReference type="EMBL" id="GL348716">
    <property type="protein sequence ID" value="EFH58404.1"/>
    <property type="molecule type" value="Genomic_DNA"/>
</dbReference>
<name>D7LHF3_ARALL</name>
<dbReference type="eggNOG" id="KOG1893">
    <property type="taxonomic scope" value="Eukaryota"/>
</dbReference>
<dbReference type="Gramene" id="fgenesh1_pm.C_scaffold_4002502">
    <property type="protein sequence ID" value="fgenesh1_pm.C_scaffold_4002502"/>
    <property type="gene ID" value="fgenesh1_pm.C_scaffold_4002502"/>
</dbReference>
<dbReference type="HOGENOM" id="CLU_507530_0_0_1"/>
<dbReference type="Proteomes" id="UP000008694">
    <property type="component" value="Unassembled WGS sequence"/>
</dbReference>
<feature type="transmembrane region" description="Helical" evidence="1">
    <location>
        <begin position="202"/>
        <end position="221"/>
    </location>
</feature>
<dbReference type="AlphaFoldDB" id="D7LHF3"/>
<accession>D7LHF3</accession>
<dbReference type="PANTHER" id="PTHR13167:SF25">
    <property type="entry name" value="PIEZO-TYPE MECHANOSENSITIVE ION CHANNEL COMPONENT"/>
    <property type="match status" value="1"/>
</dbReference>
<keyword evidence="1" id="KW-0472">Membrane</keyword>
<gene>
    <name evidence="3" type="ORF">ARALYDRAFT_322445</name>
</gene>
<proteinExistence type="predicted"/>
<feature type="transmembrane region" description="Helical" evidence="1">
    <location>
        <begin position="404"/>
        <end position="424"/>
    </location>
</feature>
<dbReference type="InterPro" id="IPR027272">
    <property type="entry name" value="Piezo"/>
</dbReference>
<reference evidence="4" key="1">
    <citation type="journal article" date="2011" name="Nat. Genet.">
        <title>The Arabidopsis lyrata genome sequence and the basis of rapid genome size change.</title>
        <authorList>
            <person name="Hu T.T."/>
            <person name="Pattyn P."/>
            <person name="Bakker E.G."/>
            <person name="Cao J."/>
            <person name="Cheng J.-F."/>
            <person name="Clark R.M."/>
            <person name="Fahlgren N."/>
            <person name="Fawcett J.A."/>
            <person name="Grimwood J."/>
            <person name="Gundlach H."/>
            <person name="Haberer G."/>
            <person name="Hollister J.D."/>
            <person name="Ossowski S."/>
            <person name="Ottilar R.P."/>
            <person name="Salamov A.A."/>
            <person name="Schneeberger K."/>
            <person name="Spannagl M."/>
            <person name="Wang X."/>
            <person name="Yang L."/>
            <person name="Nasrallah M.E."/>
            <person name="Bergelson J."/>
            <person name="Carrington J.C."/>
            <person name="Gaut B.S."/>
            <person name="Schmutz J."/>
            <person name="Mayer K.F.X."/>
            <person name="Van de Peer Y."/>
            <person name="Grigoriev I.V."/>
            <person name="Nordborg M."/>
            <person name="Weigel D."/>
            <person name="Guo Y.-L."/>
        </authorList>
    </citation>
    <scope>NUCLEOTIDE SEQUENCE [LARGE SCALE GENOMIC DNA]</scope>
    <source>
        <strain evidence="4">cv. MN47</strain>
    </source>
</reference>
<keyword evidence="1" id="KW-0812">Transmembrane</keyword>